<organism evidence="2 3">
    <name type="scientific">Rhodanobacter denitrificans</name>
    <dbReference type="NCBI Taxonomy" id="666685"/>
    <lineage>
        <taxon>Bacteria</taxon>
        <taxon>Pseudomonadati</taxon>
        <taxon>Pseudomonadota</taxon>
        <taxon>Gammaproteobacteria</taxon>
        <taxon>Lysobacterales</taxon>
        <taxon>Rhodanobacteraceae</taxon>
        <taxon>Rhodanobacter</taxon>
    </lineage>
</organism>
<reference evidence="2 3" key="1">
    <citation type="submission" date="2012-04" db="EMBL/GenBank/DDBJ databases">
        <title>Complete genome of Rhodanobacter sp. 2APBS1.</title>
        <authorList>
            <consortium name="US DOE Joint Genome Institute"/>
            <person name="Huntemann M."/>
            <person name="Wei C.-L."/>
            <person name="Han J."/>
            <person name="Detter J.C."/>
            <person name="Han C."/>
            <person name="Tapia R."/>
            <person name="Munk A.C.C."/>
            <person name="Chen A."/>
            <person name="Krypides N."/>
            <person name="Mavromatis K."/>
            <person name="Markowitz V."/>
            <person name="Szeto E."/>
            <person name="Ivanova N."/>
            <person name="Mikhailova N."/>
            <person name="Ovchinnikova G."/>
            <person name="Pagani I."/>
            <person name="Pati A."/>
            <person name="Goodwin L."/>
            <person name="Peters L."/>
            <person name="Pitluck S."/>
            <person name="Woyke T."/>
            <person name="Prakash O."/>
            <person name="Elkins J."/>
            <person name="Brown S."/>
            <person name="Palumbo A."/>
            <person name="Hemme C."/>
            <person name="Zhou J."/>
            <person name="Watson D."/>
            <person name="Jardine P."/>
            <person name="Kostka J."/>
            <person name="Green S."/>
        </authorList>
    </citation>
    <scope>NUCLEOTIDE SEQUENCE [LARGE SCALE GENOMIC DNA]</scope>
    <source>
        <strain evidence="2 3">2APBS1</strain>
    </source>
</reference>
<dbReference type="RefSeq" id="WP_015447880.1">
    <property type="nucleotide sequence ID" value="NC_020541.1"/>
</dbReference>
<dbReference type="EMBL" id="CP003470">
    <property type="protein sequence ID" value="AGG89155.1"/>
    <property type="molecule type" value="Genomic_DNA"/>
</dbReference>
<dbReference type="KEGG" id="rhd:R2APBS1_2032"/>
<name>M4NEC3_9GAMM</name>
<dbReference type="Proteomes" id="UP000011859">
    <property type="component" value="Chromosome"/>
</dbReference>
<evidence type="ECO:0000313" key="2">
    <source>
        <dbReference type="EMBL" id="AGG89155.1"/>
    </source>
</evidence>
<gene>
    <name evidence="2" type="ORF">R2APBS1_2032</name>
</gene>
<sequence length="120" mass="12837" precursor="true">MESVPRAVRDRVAVEAAALHYVLELALAHPTLRAEYDRLAGTALATRRSPLERAIDVASGRDDAELQGFLTFAKDVLWDRAPDATREAIRAQVRAALAGGTGETVGPAPGRVKESPRGAH</sequence>
<feature type="region of interest" description="Disordered" evidence="1">
    <location>
        <begin position="99"/>
        <end position="120"/>
    </location>
</feature>
<feature type="compositionally biased region" description="Basic and acidic residues" evidence="1">
    <location>
        <begin position="111"/>
        <end position="120"/>
    </location>
</feature>
<dbReference type="STRING" id="666685.R2APBS1_2032"/>
<accession>M4NEC3</accession>
<evidence type="ECO:0000313" key="3">
    <source>
        <dbReference type="Proteomes" id="UP000011859"/>
    </source>
</evidence>
<proteinExistence type="predicted"/>
<keyword evidence="3" id="KW-1185">Reference proteome</keyword>
<dbReference type="OrthoDB" id="9931808at2"/>
<dbReference type="GeneID" id="72428766"/>
<protein>
    <submittedName>
        <fullName evidence="2">Uncharacterized protein</fullName>
    </submittedName>
</protein>
<dbReference type="AlphaFoldDB" id="M4NEC3"/>
<dbReference type="HOGENOM" id="CLU_2047887_0_0_6"/>
<evidence type="ECO:0000256" key="1">
    <source>
        <dbReference type="SAM" id="MobiDB-lite"/>
    </source>
</evidence>